<comment type="caution">
    <text evidence="5">The sequence shown here is derived from an EMBL/GenBank/DDBJ whole genome shotgun (WGS) entry which is preliminary data.</text>
</comment>
<proteinExistence type="inferred from homology"/>
<dbReference type="Proteomes" id="UP000567179">
    <property type="component" value="Unassembled WGS sequence"/>
</dbReference>
<evidence type="ECO:0000313" key="5">
    <source>
        <dbReference type="EMBL" id="KAF5310519.1"/>
    </source>
</evidence>
<keyword evidence="6" id="KW-1185">Reference proteome</keyword>
<reference evidence="5 6" key="1">
    <citation type="journal article" date="2020" name="ISME J.">
        <title>Uncovering the hidden diversity of litter-decomposition mechanisms in mushroom-forming fungi.</title>
        <authorList>
            <person name="Floudas D."/>
            <person name="Bentzer J."/>
            <person name="Ahren D."/>
            <person name="Johansson T."/>
            <person name="Persson P."/>
            <person name="Tunlid A."/>
        </authorList>
    </citation>
    <scope>NUCLEOTIDE SEQUENCE [LARGE SCALE GENOMIC DNA]</scope>
    <source>
        <strain evidence="5 6">CBS 101986</strain>
    </source>
</reference>
<sequence>MLHLLRAPSFLLPRAVRCYTPSVYQTATTKWQLEGIPRPKSILEDDDAVIDLSEDNATVDGARPGTPPVHLRAPTGKPTPHEYRAHRDTIRKAFPEGWSPPKKLSREAMDALRQLHRADPGQFTTALLAEKFRISPEAVRRILKSKWEPPVEKRTRLAIRERQERAEFRKGVVEQQMQETDTLIMLRKMQKVERKLARRSSRQHDTEDDDLPSASGNADGFSFQ</sequence>
<comment type="function">
    <text evidence="1">Required for respiratory activity and maintenance and expression of the mitochondrial genome.</text>
</comment>
<dbReference type="EMBL" id="JAACJJ010000057">
    <property type="protein sequence ID" value="KAF5310519.1"/>
    <property type="molecule type" value="Genomic_DNA"/>
</dbReference>
<dbReference type="InterPro" id="IPR010487">
    <property type="entry name" value="NGRN/Rrg9"/>
</dbReference>
<dbReference type="OrthoDB" id="5578174at2759"/>
<dbReference type="AlphaFoldDB" id="A0A8H5ATC8"/>
<evidence type="ECO:0000256" key="2">
    <source>
        <dbReference type="ARBA" id="ARBA00010895"/>
    </source>
</evidence>
<comment type="similarity">
    <text evidence="2">Belongs to the RRG9 family.</text>
</comment>
<feature type="region of interest" description="Disordered" evidence="4">
    <location>
        <begin position="194"/>
        <end position="224"/>
    </location>
</feature>
<feature type="region of interest" description="Disordered" evidence="4">
    <location>
        <begin position="57"/>
        <end position="82"/>
    </location>
</feature>
<protein>
    <recommendedName>
        <fullName evidence="3">Required for respiratory growth protein 9, mitochondrial</fullName>
    </recommendedName>
</protein>
<evidence type="ECO:0000256" key="4">
    <source>
        <dbReference type="SAM" id="MobiDB-lite"/>
    </source>
</evidence>
<dbReference type="GO" id="GO:0005634">
    <property type="term" value="C:nucleus"/>
    <property type="evidence" value="ECO:0007669"/>
    <property type="project" value="TreeGrafter"/>
</dbReference>
<evidence type="ECO:0000256" key="3">
    <source>
        <dbReference type="ARBA" id="ARBA00013566"/>
    </source>
</evidence>
<accession>A0A8H5ATC8</accession>
<evidence type="ECO:0000313" key="6">
    <source>
        <dbReference type="Proteomes" id="UP000567179"/>
    </source>
</evidence>
<organism evidence="5 6">
    <name type="scientific">Psilocybe cf. subviscida</name>
    <dbReference type="NCBI Taxonomy" id="2480587"/>
    <lineage>
        <taxon>Eukaryota</taxon>
        <taxon>Fungi</taxon>
        <taxon>Dikarya</taxon>
        <taxon>Basidiomycota</taxon>
        <taxon>Agaricomycotina</taxon>
        <taxon>Agaricomycetes</taxon>
        <taxon>Agaricomycetidae</taxon>
        <taxon>Agaricales</taxon>
        <taxon>Agaricineae</taxon>
        <taxon>Strophariaceae</taxon>
        <taxon>Psilocybe</taxon>
    </lineage>
</organism>
<gene>
    <name evidence="5" type="ORF">D9619_008014</name>
</gene>
<dbReference type="PANTHER" id="PTHR13475:SF3">
    <property type="entry name" value="NEUGRIN"/>
    <property type="match status" value="1"/>
</dbReference>
<dbReference type="Pfam" id="PF06413">
    <property type="entry name" value="Neugrin"/>
    <property type="match status" value="1"/>
</dbReference>
<evidence type="ECO:0000256" key="1">
    <source>
        <dbReference type="ARBA" id="ARBA00003548"/>
    </source>
</evidence>
<name>A0A8H5ATC8_9AGAR</name>
<dbReference type="PANTHER" id="PTHR13475">
    <property type="entry name" value="NEUGRIN"/>
    <property type="match status" value="1"/>
</dbReference>